<feature type="domain" description="Putative Flp pilus-assembly TadG-like N-terminal" evidence="2">
    <location>
        <begin position="15"/>
        <end position="60"/>
    </location>
</feature>
<evidence type="ECO:0000313" key="4">
    <source>
        <dbReference type="Proteomes" id="UP000184221"/>
    </source>
</evidence>
<sequence>MNTGTVRHYLKREDGNVTVFSIFMGVLILVITGASVDLMRLESTRVALQSTMDRAVIAAADLDQTQDPSTVVEDYLNKASMSGALNGVSVETALNARTVSANGSTDLDTFFMRMSGWDTLTAPALSTADERIANVEISLVLDISGSMRHNERMTRMKPAAQDFVRKVMSDESSGVTTLNLVPFAGHVNPGDTLFDFFRGERPKLKKGNNGWGNGDQDAPGGSLCNNNAENADEALLSPECGNAPVGADAAATIPLVTTFFPEWPNAIETVMFYFDTDEDDVYNRAHKVTNIPVNAPRDADHFFRGLVAYLMAQDSELSSPGQFLGMSIEGGWAKDTKYFQVKGDQNMEDSDIGPSKHKGKFPGNTYDYAGVDIVHWTDSYVSPNIELVAAEGGANTSADTTTGADSDQNINMPSSCVEIYDNEFMTTAMPLSDDYVPHFMFWEIDREVMQWGWCPGEDATIQYYSADRQFLVDYIGDMPMYDGTGLPYGMKYALALLDPGNRDEVSFLITEGLVDSRFEGRPIDWNDTETEKYIVLMTDGQTTDQYRPNDPKAAINSEVELNNQGSGTYHNFSVKSNNISNLLAQCELAKELGVTVFTIAFETNASATNDMKACASSVSHFFHVQGEEISDAFDMVARQINNLRLIQ</sequence>
<dbReference type="InterPro" id="IPR036465">
    <property type="entry name" value="vWFA_dom_sf"/>
</dbReference>
<dbReference type="Proteomes" id="UP000184221">
    <property type="component" value="Unassembled WGS sequence"/>
</dbReference>
<evidence type="ECO:0000256" key="1">
    <source>
        <dbReference type="SAM" id="Phobius"/>
    </source>
</evidence>
<evidence type="ECO:0000313" key="3">
    <source>
        <dbReference type="EMBL" id="SHG79696.1"/>
    </source>
</evidence>
<keyword evidence="4" id="KW-1185">Reference proteome</keyword>
<reference evidence="3 4" key="1">
    <citation type="submission" date="2016-11" db="EMBL/GenBank/DDBJ databases">
        <authorList>
            <person name="Jaros S."/>
            <person name="Januszkiewicz K."/>
            <person name="Wedrychowicz H."/>
        </authorList>
    </citation>
    <scope>NUCLEOTIDE SEQUENCE [LARGE SCALE GENOMIC DNA]</scope>
    <source>
        <strain evidence="3 4">DSM 29431</strain>
    </source>
</reference>
<feature type="transmembrane region" description="Helical" evidence="1">
    <location>
        <begin position="20"/>
        <end position="39"/>
    </location>
</feature>
<organism evidence="3 4">
    <name type="scientific">Marivita hallyeonensis</name>
    <dbReference type="NCBI Taxonomy" id="996342"/>
    <lineage>
        <taxon>Bacteria</taxon>
        <taxon>Pseudomonadati</taxon>
        <taxon>Pseudomonadota</taxon>
        <taxon>Alphaproteobacteria</taxon>
        <taxon>Rhodobacterales</taxon>
        <taxon>Roseobacteraceae</taxon>
        <taxon>Marivita</taxon>
    </lineage>
</organism>
<protein>
    <submittedName>
        <fullName evidence="3">Flp pilus assembly protein TadG</fullName>
    </submittedName>
</protein>
<dbReference type="Pfam" id="PF13400">
    <property type="entry name" value="Tad"/>
    <property type="match status" value="1"/>
</dbReference>
<dbReference type="OrthoDB" id="7522752at2"/>
<evidence type="ECO:0000259" key="2">
    <source>
        <dbReference type="Pfam" id="PF13400"/>
    </source>
</evidence>
<keyword evidence="1" id="KW-0472">Membrane</keyword>
<dbReference type="SUPFAM" id="SSF53300">
    <property type="entry name" value="vWA-like"/>
    <property type="match status" value="1"/>
</dbReference>
<name>A0A1M5MR73_9RHOB</name>
<dbReference type="Gene3D" id="3.40.50.410">
    <property type="entry name" value="von Willebrand factor, type A domain"/>
    <property type="match status" value="2"/>
</dbReference>
<dbReference type="RefSeq" id="WP_084066075.1">
    <property type="nucleotide sequence ID" value="NZ_FQXC01000001.1"/>
</dbReference>
<accession>A0A1M5MR73</accession>
<dbReference type="InterPro" id="IPR028087">
    <property type="entry name" value="Tad_N"/>
</dbReference>
<gene>
    <name evidence="3" type="ORF">SAMN05443551_0616</name>
</gene>
<dbReference type="EMBL" id="FQXC01000001">
    <property type="protein sequence ID" value="SHG79696.1"/>
    <property type="molecule type" value="Genomic_DNA"/>
</dbReference>
<dbReference type="AlphaFoldDB" id="A0A1M5MR73"/>
<keyword evidence="1" id="KW-0812">Transmembrane</keyword>
<keyword evidence="1" id="KW-1133">Transmembrane helix</keyword>
<dbReference type="STRING" id="996342.SAMN05443551_0616"/>
<proteinExistence type="predicted"/>